<name>A0A0A9ELU6_ARUDO</name>
<reference evidence="1" key="2">
    <citation type="journal article" date="2015" name="Data Brief">
        <title>Shoot transcriptome of the giant reed, Arundo donax.</title>
        <authorList>
            <person name="Barrero R.A."/>
            <person name="Guerrero F.D."/>
            <person name="Moolhuijzen P."/>
            <person name="Goolsby J.A."/>
            <person name="Tidwell J."/>
            <person name="Bellgard S.E."/>
            <person name="Bellgard M.I."/>
        </authorList>
    </citation>
    <scope>NUCLEOTIDE SEQUENCE</scope>
    <source>
        <tissue evidence="1">Shoot tissue taken approximately 20 cm above the soil surface</tissue>
    </source>
</reference>
<dbReference type="EMBL" id="GBRH01196201">
    <property type="protein sequence ID" value="JAE01695.1"/>
    <property type="molecule type" value="Transcribed_RNA"/>
</dbReference>
<reference evidence="1" key="1">
    <citation type="submission" date="2014-09" db="EMBL/GenBank/DDBJ databases">
        <authorList>
            <person name="Magalhaes I.L.F."/>
            <person name="Oliveira U."/>
            <person name="Santos F.R."/>
            <person name="Vidigal T.H.D.A."/>
            <person name="Brescovit A.D."/>
            <person name="Santos A.J."/>
        </authorList>
    </citation>
    <scope>NUCLEOTIDE SEQUENCE</scope>
    <source>
        <tissue evidence="1">Shoot tissue taken approximately 20 cm above the soil surface</tissue>
    </source>
</reference>
<organism evidence="1">
    <name type="scientific">Arundo donax</name>
    <name type="common">Giant reed</name>
    <name type="synonym">Donax arundinaceus</name>
    <dbReference type="NCBI Taxonomy" id="35708"/>
    <lineage>
        <taxon>Eukaryota</taxon>
        <taxon>Viridiplantae</taxon>
        <taxon>Streptophyta</taxon>
        <taxon>Embryophyta</taxon>
        <taxon>Tracheophyta</taxon>
        <taxon>Spermatophyta</taxon>
        <taxon>Magnoliopsida</taxon>
        <taxon>Liliopsida</taxon>
        <taxon>Poales</taxon>
        <taxon>Poaceae</taxon>
        <taxon>PACMAD clade</taxon>
        <taxon>Arundinoideae</taxon>
        <taxon>Arundineae</taxon>
        <taxon>Arundo</taxon>
    </lineage>
</organism>
<accession>A0A0A9ELU6</accession>
<protein>
    <submittedName>
        <fullName evidence="1">Uncharacterized protein</fullName>
    </submittedName>
</protein>
<dbReference type="AlphaFoldDB" id="A0A0A9ELU6"/>
<evidence type="ECO:0000313" key="1">
    <source>
        <dbReference type="EMBL" id="JAE01695.1"/>
    </source>
</evidence>
<sequence length="58" mass="7024">MLQAQLLICKNFLSSYIFLSDAVQFITDLIMFSHYKTWIWFYYVLIIVHFREVSCKPV</sequence>
<proteinExistence type="predicted"/>